<feature type="domain" description="SPOR" evidence="1">
    <location>
        <begin position="128"/>
        <end position="209"/>
    </location>
</feature>
<name>B5D1F6_PHOPM</name>
<evidence type="ECO:0000313" key="3">
    <source>
        <dbReference type="Proteomes" id="UP000003452"/>
    </source>
</evidence>
<protein>
    <submittedName>
        <fullName evidence="2">Sporulation and cell division repeat protein</fullName>
    </submittedName>
</protein>
<sequence>MLFFFLGKMQLHADNRIELTDFNSMADFILLPLQHTKLNIHLIFGIDNMKKIVVMGMALCTALAFSSCKSSESAYKKAYEKAKQQELAEASAAAEAPVEAPAVEAAPAPAPVVSTAPVREEKVELVSGDGLKAYSVVCGSFGVKANADGLKSKLDGDGYNAKVVYNAERNMYRVVVESFDTRDEAARARDAFKAKYPTREDFQGAWLLYRVY</sequence>
<proteinExistence type="predicted"/>
<dbReference type="SUPFAM" id="SSF110997">
    <property type="entry name" value="Sporulation related repeat"/>
    <property type="match status" value="1"/>
</dbReference>
<gene>
    <name evidence="2" type="ORF">BACPLE_02800</name>
</gene>
<dbReference type="Gene3D" id="3.30.70.1070">
    <property type="entry name" value="Sporulation related repeat"/>
    <property type="match status" value="1"/>
</dbReference>
<evidence type="ECO:0000259" key="1">
    <source>
        <dbReference type="PROSITE" id="PS51724"/>
    </source>
</evidence>
<organism evidence="2 3">
    <name type="scientific">Phocaeicola plebeius (strain DSM 17135 / JCM 12973 / CCUG 54634 / M2)</name>
    <name type="common">Bacteroides plebeius</name>
    <dbReference type="NCBI Taxonomy" id="484018"/>
    <lineage>
        <taxon>Bacteria</taxon>
        <taxon>Pseudomonadati</taxon>
        <taxon>Bacteroidota</taxon>
        <taxon>Bacteroidia</taxon>
        <taxon>Bacteroidales</taxon>
        <taxon>Bacteroidaceae</taxon>
        <taxon>Phocaeicola</taxon>
    </lineage>
</organism>
<dbReference type="InterPro" id="IPR007730">
    <property type="entry name" value="SPOR-like_dom"/>
</dbReference>
<accession>B5D1F6</accession>
<dbReference type="eggNOG" id="COG3087">
    <property type="taxonomic scope" value="Bacteria"/>
</dbReference>
<dbReference type="Pfam" id="PF05036">
    <property type="entry name" value="SPOR"/>
    <property type="match status" value="1"/>
</dbReference>
<reference evidence="2 3" key="1">
    <citation type="submission" date="2008-08" db="EMBL/GenBank/DDBJ databases">
        <title>Draft genome sequence of Bacteroides plebeius (DSM 17135).</title>
        <authorList>
            <person name="Sudarsanam P."/>
            <person name="Ley R."/>
            <person name="Guruge J."/>
            <person name="Turnbaugh P.J."/>
            <person name="Mahowald M."/>
            <person name="Liep D."/>
            <person name="Gordon J."/>
        </authorList>
    </citation>
    <scope>NUCLEOTIDE SEQUENCE [LARGE SCALE GENOMIC DNA]</scope>
    <source>
        <strain evidence="3">DSM 17135 / JCM 12973 / M2</strain>
    </source>
</reference>
<dbReference type="PROSITE" id="PS51724">
    <property type="entry name" value="SPOR"/>
    <property type="match status" value="1"/>
</dbReference>
<dbReference type="InterPro" id="IPR052521">
    <property type="entry name" value="Cell_div_SPOR-domain"/>
</dbReference>
<reference evidence="2 3" key="2">
    <citation type="submission" date="2008-08" db="EMBL/GenBank/DDBJ databases">
        <authorList>
            <person name="Fulton L."/>
            <person name="Clifton S."/>
            <person name="Fulton B."/>
            <person name="Xu J."/>
            <person name="Minx P."/>
            <person name="Pepin K.H."/>
            <person name="Johnson M."/>
            <person name="Thiruvilangam P."/>
            <person name="Bhonagiri V."/>
            <person name="Nash W.E."/>
            <person name="Mardis E.R."/>
            <person name="Wilson R.K."/>
        </authorList>
    </citation>
    <scope>NUCLEOTIDE SEQUENCE [LARGE SCALE GENOMIC DNA]</scope>
    <source>
        <strain evidence="3">DSM 17135 / JCM 12973 / M2</strain>
    </source>
</reference>
<dbReference type="PANTHER" id="PTHR38687">
    <property type="entry name" value="CELL DIVISION PROTEIN DEDD-RELATED"/>
    <property type="match status" value="1"/>
</dbReference>
<keyword evidence="2" id="KW-0132">Cell division</keyword>
<dbReference type="GO" id="GO:0051301">
    <property type="term" value="P:cell division"/>
    <property type="evidence" value="ECO:0007669"/>
    <property type="project" value="UniProtKB-KW"/>
</dbReference>
<evidence type="ECO:0000313" key="2">
    <source>
        <dbReference type="EMBL" id="EDY94399.1"/>
    </source>
</evidence>
<dbReference type="EMBL" id="ABQC02000023">
    <property type="protein sequence ID" value="EDY94399.1"/>
    <property type="molecule type" value="Genomic_DNA"/>
</dbReference>
<dbReference type="InterPro" id="IPR036680">
    <property type="entry name" value="SPOR-like_sf"/>
</dbReference>
<dbReference type="GO" id="GO:0042834">
    <property type="term" value="F:peptidoglycan binding"/>
    <property type="evidence" value="ECO:0007669"/>
    <property type="project" value="InterPro"/>
</dbReference>
<dbReference type="AlphaFoldDB" id="B5D1F6"/>
<comment type="caution">
    <text evidence="2">The sequence shown here is derived from an EMBL/GenBank/DDBJ whole genome shotgun (WGS) entry which is preliminary data.</text>
</comment>
<keyword evidence="2" id="KW-0131">Cell cycle</keyword>
<dbReference type="Proteomes" id="UP000003452">
    <property type="component" value="Unassembled WGS sequence"/>
</dbReference>
<dbReference type="HOGENOM" id="CLU_112783_0_0_10"/>